<feature type="non-terminal residue" evidence="1">
    <location>
        <position position="91"/>
    </location>
</feature>
<dbReference type="AlphaFoldDB" id="A0A392TCI0"/>
<organism evidence="1 2">
    <name type="scientific">Trifolium medium</name>
    <dbReference type="NCBI Taxonomy" id="97028"/>
    <lineage>
        <taxon>Eukaryota</taxon>
        <taxon>Viridiplantae</taxon>
        <taxon>Streptophyta</taxon>
        <taxon>Embryophyta</taxon>
        <taxon>Tracheophyta</taxon>
        <taxon>Spermatophyta</taxon>
        <taxon>Magnoliopsida</taxon>
        <taxon>eudicotyledons</taxon>
        <taxon>Gunneridae</taxon>
        <taxon>Pentapetalae</taxon>
        <taxon>rosids</taxon>
        <taxon>fabids</taxon>
        <taxon>Fabales</taxon>
        <taxon>Fabaceae</taxon>
        <taxon>Papilionoideae</taxon>
        <taxon>50 kb inversion clade</taxon>
        <taxon>NPAAA clade</taxon>
        <taxon>Hologalegina</taxon>
        <taxon>IRL clade</taxon>
        <taxon>Trifolieae</taxon>
        <taxon>Trifolium</taxon>
    </lineage>
</organism>
<reference evidence="1 2" key="1">
    <citation type="journal article" date="2018" name="Front. Plant Sci.">
        <title>Red Clover (Trifolium pratense) and Zigzag Clover (T. medium) - A Picture of Genomic Similarities and Differences.</title>
        <authorList>
            <person name="Dluhosova J."/>
            <person name="Istvanek J."/>
            <person name="Nedelnik J."/>
            <person name="Repkova J."/>
        </authorList>
    </citation>
    <scope>NUCLEOTIDE SEQUENCE [LARGE SCALE GENOMIC DNA]</scope>
    <source>
        <strain evidence="2">cv. 10/8</strain>
        <tissue evidence="1">Leaf</tissue>
    </source>
</reference>
<evidence type="ECO:0000313" key="1">
    <source>
        <dbReference type="EMBL" id="MCI57846.1"/>
    </source>
</evidence>
<evidence type="ECO:0000313" key="2">
    <source>
        <dbReference type="Proteomes" id="UP000265520"/>
    </source>
</evidence>
<feature type="non-terminal residue" evidence="1">
    <location>
        <position position="1"/>
    </location>
</feature>
<accession>A0A392TCI0</accession>
<comment type="caution">
    <text evidence="1">The sequence shown here is derived from an EMBL/GenBank/DDBJ whole genome shotgun (WGS) entry which is preliminary data.</text>
</comment>
<dbReference type="Proteomes" id="UP000265520">
    <property type="component" value="Unassembled WGS sequence"/>
</dbReference>
<sequence length="91" mass="10160">PFINSVLEGSDNLHLIASNVNKNSFKVREDMKMYATIPAGGKDYRDARVGALQSGSGSPPEAMDSLKKRKKELEVDICSDMFKMINRNRLL</sequence>
<dbReference type="EMBL" id="LXQA010536139">
    <property type="protein sequence ID" value="MCI57846.1"/>
    <property type="molecule type" value="Genomic_DNA"/>
</dbReference>
<proteinExistence type="predicted"/>
<protein>
    <submittedName>
        <fullName evidence="1">Uncharacterized protein</fullName>
    </submittedName>
</protein>
<keyword evidence="2" id="KW-1185">Reference proteome</keyword>
<name>A0A392TCI0_9FABA</name>